<evidence type="ECO:0000313" key="2">
    <source>
        <dbReference type="EMBL" id="GEU52964.1"/>
    </source>
</evidence>
<dbReference type="EMBL" id="BKCJ010003098">
    <property type="protein sequence ID" value="GEU52964.1"/>
    <property type="molecule type" value="Genomic_DNA"/>
</dbReference>
<feature type="compositionally biased region" description="Basic and acidic residues" evidence="1">
    <location>
        <begin position="194"/>
        <end position="203"/>
    </location>
</feature>
<feature type="region of interest" description="Disordered" evidence="1">
    <location>
        <begin position="1"/>
        <end position="75"/>
    </location>
</feature>
<sequence>MSAPVAGAQGGDDGGEPPPPSRQIGHGMRGQKATKGGDRDGGRKGCAKKPGTSRSRKQWMNMAKSSRCTTPPRALLRSPRERTLWDGSWLGTQSSAGRASRLLYVLQDQQEEIIWLRDLGADTPTDVPYTKEKILSMVRKGKQRGHIPEIGRVVAGKGKTVIFVDQPQVTSNDRICKMLRQLDSQIEISRGSRSRSDGGRDDQSGENEDAGGDDDI</sequence>
<name>A0A6L2KYJ6_TANCI</name>
<comment type="caution">
    <text evidence="2">The sequence shown here is derived from an EMBL/GenBank/DDBJ whole genome shotgun (WGS) entry which is preliminary data.</text>
</comment>
<reference evidence="2" key="1">
    <citation type="journal article" date="2019" name="Sci. Rep.">
        <title>Draft genome of Tanacetum cinerariifolium, the natural source of mosquito coil.</title>
        <authorList>
            <person name="Yamashiro T."/>
            <person name="Shiraishi A."/>
            <person name="Satake H."/>
            <person name="Nakayama K."/>
        </authorList>
    </citation>
    <scope>NUCLEOTIDE SEQUENCE</scope>
</reference>
<gene>
    <name evidence="2" type="ORF">Tci_024942</name>
</gene>
<feature type="region of interest" description="Disordered" evidence="1">
    <location>
        <begin position="187"/>
        <end position="216"/>
    </location>
</feature>
<organism evidence="2">
    <name type="scientific">Tanacetum cinerariifolium</name>
    <name type="common">Dalmatian daisy</name>
    <name type="synonym">Chrysanthemum cinerariifolium</name>
    <dbReference type="NCBI Taxonomy" id="118510"/>
    <lineage>
        <taxon>Eukaryota</taxon>
        <taxon>Viridiplantae</taxon>
        <taxon>Streptophyta</taxon>
        <taxon>Embryophyta</taxon>
        <taxon>Tracheophyta</taxon>
        <taxon>Spermatophyta</taxon>
        <taxon>Magnoliopsida</taxon>
        <taxon>eudicotyledons</taxon>
        <taxon>Gunneridae</taxon>
        <taxon>Pentapetalae</taxon>
        <taxon>asterids</taxon>
        <taxon>campanulids</taxon>
        <taxon>Asterales</taxon>
        <taxon>Asteraceae</taxon>
        <taxon>Asteroideae</taxon>
        <taxon>Anthemideae</taxon>
        <taxon>Anthemidinae</taxon>
        <taxon>Tanacetum</taxon>
    </lineage>
</organism>
<accession>A0A6L2KYJ6</accession>
<evidence type="ECO:0000256" key="1">
    <source>
        <dbReference type="SAM" id="MobiDB-lite"/>
    </source>
</evidence>
<dbReference type="AlphaFoldDB" id="A0A6L2KYJ6"/>
<feature type="compositionally biased region" description="Acidic residues" evidence="1">
    <location>
        <begin position="204"/>
        <end position="216"/>
    </location>
</feature>
<proteinExistence type="predicted"/>
<protein>
    <submittedName>
        <fullName evidence="2">Uncharacterized protein</fullName>
    </submittedName>
</protein>